<sequence>MAKVEEIKLGLRKIGRVQVFDLGGKLEGDCIDSVIDKIEQTIQKKKLRRVILNLQKVIGADEVAIRKLVACFLRPQRSLIFSPDQMVRDLFQTTYLPDRIKLCKDEEEVAEAFGSFLFLKDKIYEVAVDETKAPVKHGLERRRSKRIRVAIPVRLKFKMQDGKELETRSIATNVSQGGLFAEFLDLDAPDITQMQGLEGTLVSVMVPPNETFKEEVTIPGKINRFEVMKKQYGIAIQFL</sequence>
<evidence type="ECO:0000313" key="2">
    <source>
        <dbReference type="EMBL" id="OGW99428.1"/>
    </source>
</evidence>
<dbReference type="InterPro" id="IPR009875">
    <property type="entry name" value="PilZ_domain"/>
</dbReference>
<protein>
    <recommendedName>
        <fullName evidence="1">STAS domain-containing protein</fullName>
    </recommendedName>
</protein>
<dbReference type="Pfam" id="PF07238">
    <property type="entry name" value="PilZ"/>
    <property type="match status" value="1"/>
</dbReference>
<dbReference type="Pfam" id="PF01740">
    <property type="entry name" value="STAS"/>
    <property type="match status" value="1"/>
</dbReference>
<dbReference type="EMBL" id="MHFR01000007">
    <property type="protein sequence ID" value="OGW99428.1"/>
    <property type="molecule type" value="Genomic_DNA"/>
</dbReference>
<gene>
    <name evidence="2" type="ORF">A3G33_00850</name>
</gene>
<dbReference type="SUPFAM" id="SSF52091">
    <property type="entry name" value="SpoIIaa-like"/>
    <property type="match status" value="1"/>
</dbReference>
<dbReference type="Proteomes" id="UP000178187">
    <property type="component" value="Unassembled WGS sequence"/>
</dbReference>
<dbReference type="PROSITE" id="PS50801">
    <property type="entry name" value="STAS"/>
    <property type="match status" value="1"/>
</dbReference>
<dbReference type="InterPro" id="IPR002645">
    <property type="entry name" value="STAS_dom"/>
</dbReference>
<comment type="caution">
    <text evidence="2">The sequence shown here is derived from an EMBL/GenBank/DDBJ whole genome shotgun (WGS) entry which is preliminary data.</text>
</comment>
<name>A0A1G1L2S8_9BACT</name>
<accession>A0A1G1L2S8</accession>
<evidence type="ECO:0000313" key="3">
    <source>
        <dbReference type="Proteomes" id="UP000178187"/>
    </source>
</evidence>
<reference evidence="2 3" key="1">
    <citation type="journal article" date="2016" name="Nat. Commun.">
        <title>Thousands of microbial genomes shed light on interconnected biogeochemical processes in an aquifer system.</title>
        <authorList>
            <person name="Anantharaman K."/>
            <person name="Brown C.T."/>
            <person name="Hug L.A."/>
            <person name="Sharon I."/>
            <person name="Castelle C.J."/>
            <person name="Probst A.J."/>
            <person name="Thomas B.C."/>
            <person name="Singh A."/>
            <person name="Wilkins M.J."/>
            <person name="Karaoz U."/>
            <person name="Brodie E.L."/>
            <person name="Williams K.H."/>
            <person name="Hubbard S.S."/>
            <person name="Banfield J.F."/>
        </authorList>
    </citation>
    <scope>NUCLEOTIDE SEQUENCE [LARGE SCALE GENOMIC DNA]</scope>
</reference>
<dbReference type="GO" id="GO:0035438">
    <property type="term" value="F:cyclic-di-GMP binding"/>
    <property type="evidence" value="ECO:0007669"/>
    <property type="project" value="InterPro"/>
</dbReference>
<dbReference type="Gene3D" id="3.30.750.24">
    <property type="entry name" value="STAS domain"/>
    <property type="match status" value="1"/>
</dbReference>
<dbReference type="AlphaFoldDB" id="A0A1G1L2S8"/>
<organism evidence="2 3">
    <name type="scientific">Candidatus Danuiimicrobium aquiferis</name>
    <dbReference type="NCBI Taxonomy" id="1801832"/>
    <lineage>
        <taxon>Bacteria</taxon>
        <taxon>Pseudomonadati</taxon>
        <taxon>Candidatus Omnitrophota</taxon>
        <taxon>Candidatus Danuiimicrobium</taxon>
    </lineage>
</organism>
<evidence type="ECO:0000259" key="1">
    <source>
        <dbReference type="PROSITE" id="PS50801"/>
    </source>
</evidence>
<feature type="domain" description="STAS" evidence="1">
    <location>
        <begin position="7"/>
        <end position="116"/>
    </location>
</feature>
<proteinExistence type="predicted"/>
<dbReference type="InterPro" id="IPR036513">
    <property type="entry name" value="STAS_dom_sf"/>
</dbReference>